<comment type="caution">
    <text evidence="2">The sequence shown here is derived from an EMBL/GenBank/DDBJ whole genome shotgun (WGS) entry which is preliminary data.</text>
</comment>
<gene>
    <name evidence="2" type="ORF">GO493_06800</name>
</gene>
<keyword evidence="1" id="KW-1133">Transmembrane helix</keyword>
<protein>
    <submittedName>
        <fullName evidence="2">Uncharacterized protein</fullName>
    </submittedName>
</protein>
<accession>A0A7K1U0R6</accession>
<organism evidence="2 3">
    <name type="scientific">Chitinophaga tropicalis</name>
    <dbReference type="NCBI Taxonomy" id="2683588"/>
    <lineage>
        <taxon>Bacteria</taxon>
        <taxon>Pseudomonadati</taxon>
        <taxon>Bacteroidota</taxon>
        <taxon>Chitinophagia</taxon>
        <taxon>Chitinophagales</taxon>
        <taxon>Chitinophagaceae</taxon>
        <taxon>Chitinophaga</taxon>
    </lineage>
</organism>
<keyword evidence="1" id="KW-0472">Membrane</keyword>
<evidence type="ECO:0000256" key="1">
    <source>
        <dbReference type="SAM" id="Phobius"/>
    </source>
</evidence>
<keyword evidence="3" id="KW-1185">Reference proteome</keyword>
<proteinExistence type="predicted"/>
<keyword evidence="1" id="KW-0812">Transmembrane</keyword>
<dbReference type="Proteomes" id="UP000461730">
    <property type="component" value="Unassembled WGS sequence"/>
</dbReference>
<name>A0A7K1U0R6_9BACT</name>
<reference evidence="2 3" key="1">
    <citation type="submission" date="2019-12" db="EMBL/GenBank/DDBJ databases">
        <title>Chitinophaga sp. strain ysch24 (GDMCC 1.1355), whole genome shotgun sequence.</title>
        <authorList>
            <person name="Zhang X."/>
        </authorList>
    </citation>
    <scope>NUCLEOTIDE SEQUENCE [LARGE SCALE GENOMIC DNA]</scope>
    <source>
        <strain evidence="3">ysch24</strain>
    </source>
</reference>
<feature type="transmembrane region" description="Helical" evidence="1">
    <location>
        <begin position="84"/>
        <end position="106"/>
    </location>
</feature>
<evidence type="ECO:0000313" key="2">
    <source>
        <dbReference type="EMBL" id="MVT07964.1"/>
    </source>
</evidence>
<dbReference type="EMBL" id="WRXN01000002">
    <property type="protein sequence ID" value="MVT07964.1"/>
    <property type="molecule type" value="Genomic_DNA"/>
</dbReference>
<dbReference type="RefSeq" id="WP_157305385.1">
    <property type="nucleotide sequence ID" value="NZ_WRXN01000002.1"/>
</dbReference>
<feature type="transmembrane region" description="Helical" evidence="1">
    <location>
        <begin position="112"/>
        <end position="133"/>
    </location>
</feature>
<dbReference type="AlphaFoldDB" id="A0A7K1U0R6"/>
<sequence>MSQDSKPRYTHGSNSNKLSSDTVVNEAILYELVTNHKEEIKYKQLELQVRGKELEQAHELALKNIKLQEEYLRNVPRHIFKTRLLLYASLISVVLIIAGVFIYCIYSGNQEIAMRIIELTATTVISGGGGYALGSHKKEKSKEPSVEII</sequence>
<evidence type="ECO:0000313" key="3">
    <source>
        <dbReference type="Proteomes" id="UP000461730"/>
    </source>
</evidence>